<dbReference type="EMBL" id="BK015316">
    <property type="protein sequence ID" value="DAE01014.1"/>
    <property type="molecule type" value="Genomic_DNA"/>
</dbReference>
<name>A0A8S5P1P5_9CAUD</name>
<organism evidence="1">
    <name type="scientific">Myoviridae sp. ctXVO17</name>
    <dbReference type="NCBI Taxonomy" id="2825121"/>
    <lineage>
        <taxon>Viruses</taxon>
        <taxon>Duplodnaviria</taxon>
        <taxon>Heunggongvirae</taxon>
        <taxon>Uroviricota</taxon>
        <taxon>Caudoviricetes</taxon>
    </lineage>
</organism>
<protein>
    <submittedName>
        <fullName evidence="1">Tail protein</fullName>
    </submittedName>
</protein>
<reference evidence="1" key="1">
    <citation type="journal article" date="2021" name="Proc. Natl. Acad. Sci. U.S.A.">
        <title>A Catalog of Tens of Thousands of Viruses from Human Metagenomes Reveals Hidden Associations with Chronic Diseases.</title>
        <authorList>
            <person name="Tisza M.J."/>
            <person name="Buck C.B."/>
        </authorList>
    </citation>
    <scope>NUCLEOTIDE SEQUENCE</scope>
    <source>
        <strain evidence="1">CtXVO17</strain>
    </source>
</reference>
<proteinExistence type="predicted"/>
<sequence length="263" mass="30499">MNEVIEFGANGIYINENDLHDFAWTATSMNDKISSFKMGIVKKSLPVVFACRNDDEGTESRNRLFEVCEKDVVARKHGKLYIGDYYMRCYVTGCKASKYTYNKRYMKNTLTIQTDYPQWIKETIITFNSNEEIVGKNLDYNNDHPYDYTSNILGKKLQNADFVNTNFRMRIYGPCKSPEILIGGHMYSVDVDIEANEYLTIDSVEKTIILYESDGSQRNCFDLRNRDSYIFQKIPPGVMDVAISSNLIFDITLLEERSIPRWT</sequence>
<accession>A0A8S5P1P5</accession>
<evidence type="ECO:0000313" key="1">
    <source>
        <dbReference type="EMBL" id="DAE01014.1"/>
    </source>
</evidence>